<dbReference type="Gene3D" id="6.10.30.40">
    <property type="match status" value="1"/>
</dbReference>
<comment type="caution">
    <text evidence="2">The sequence shown here is derived from an EMBL/GenBank/DDBJ whole genome shotgun (WGS) entry which is preliminary data.</text>
</comment>
<dbReference type="InterPro" id="IPR051683">
    <property type="entry name" value="Enoyl-CoA_Hydratase/Isomerase"/>
</dbReference>
<dbReference type="CDD" id="cd06558">
    <property type="entry name" value="crotonase-like"/>
    <property type="match status" value="1"/>
</dbReference>
<organism evidence="2 3">
    <name type="scientific">Saccharothrix tamanrassetensis</name>
    <dbReference type="NCBI Taxonomy" id="1051531"/>
    <lineage>
        <taxon>Bacteria</taxon>
        <taxon>Bacillati</taxon>
        <taxon>Actinomycetota</taxon>
        <taxon>Actinomycetes</taxon>
        <taxon>Pseudonocardiales</taxon>
        <taxon>Pseudonocardiaceae</taxon>
        <taxon>Saccharothrix</taxon>
    </lineage>
</organism>
<evidence type="ECO:0000256" key="1">
    <source>
        <dbReference type="ARBA" id="ARBA00005254"/>
    </source>
</evidence>
<keyword evidence="3" id="KW-1185">Reference proteome</keyword>
<dbReference type="Gene3D" id="3.90.226.10">
    <property type="entry name" value="2-enoyl-CoA Hydratase, Chain A, domain 1"/>
    <property type="match status" value="1"/>
</dbReference>
<evidence type="ECO:0000313" key="2">
    <source>
        <dbReference type="EMBL" id="MBB5953778.1"/>
    </source>
</evidence>
<accession>A0A841CC77</accession>
<dbReference type="GO" id="GO:0003824">
    <property type="term" value="F:catalytic activity"/>
    <property type="evidence" value="ECO:0007669"/>
    <property type="project" value="UniProtKB-ARBA"/>
</dbReference>
<dbReference type="Proteomes" id="UP000547510">
    <property type="component" value="Unassembled WGS sequence"/>
</dbReference>
<proteinExistence type="inferred from homology"/>
<reference evidence="2 3" key="1">
    <citation type="submission" date="2020-08" db="EMBL/GenBank/DDBJ databases">
        <title>Genomic Encyclopedia of Type Strains, Phase III (KMG-III): the genomes of soil and plant-associated and newly described type strains.</title>
        <authorList>
            <person name="Whitman W."/>
        </authorList>
    </citation>
    <scope>NUCLEOTIDE SEQUENCE [LARGE SCALE GENOMIC DNA]</scope>
    <source>
        <strain evidence="2 3">CECT 8640</strain>
    </source>
</reference>
<dbReference type="InterPro" id="IPR001753">
    <property type="entry name" value="Enoyl-CoA_hydra/iso"/>
</dbReference>
<dbReference type="PANTHER" id="PTHR42964:SF1">
    <property type="entry name" value="POLYKETIDE BIOSYNTHESIS ENOYL-COA HYDRATASE PKSH-RELATED"/>
    <property type="match status" value="1"/>
</dbReference>
<dbReference type="Pfam" id="PF00378">
    <property type="entry name" value="ECH_1"/>
    <property type="match status" value="1"/>
</dbReference>
<dbReference type="RefSeq" id="WP_184687555.1">
    <property type="nucleotide sequence ID" value="NZ_JACHJN010000001.1"/>
</dbReference>
<protein>
    <submittedName>
        <fullName evidence="2">Polyketide biosynthesis enoyl-CoA hydratase PksH</fullName>
    </submittedName>
</protein>
<dbReference type="EMBL" id="JACHJN010000001">
    <property type="protein sequence ID" value="MBB5953778.1"/>
    <property type="molecule type" value="Genomic_DNA"/>
</dbReference>
<dbReference type="SUPFAM" id="SSF52096">
    <property type="entry name" value="ClpP/crotonase"/>
    <property type="match status" value="1"/>
</dbReference>
<dbReference type="InterPro" id="IPR029045">
    <property type="entry name" value="ClpP/crotonase-like_dom_sf"/>
</dbReference>
<sequence>MVHRTIEVRAEAGLLRIALARPERRNGIDDVVIGELNAALDVAEADPDCRAVVLRGSPGVFSDGMNLEAAAGGGASDGGKAFFGLLERFTTIPRVVVVQVDGQVAGGGVGLVAAGDFVHATERSTFALPEALWGLLPCCVLPFLVRRVGFQKAYTATLSTQAVSAREAHRIHLVDELTEQPETALRQLVFRLTRLDGVVIGDAKRYFRGLSVVDARAGENAVAEFSRLMSSPVVRQRISDFVTHKRFPWER</sequence>
<evidence type="ECO:0000313" key="3">
    <source>
        <dbReference type="Proteomes" id="UP000547510"/>
    </source>
</evidence>
<dbReference type="AlphaFoldDB" id="A0A841CC77"/>
<comment type="similarity">
    <text evidence="1">Belongs to the enoyl-CoA hydratase/isomerase family.</text>
</comment>
<dbReference type="PANTHER" id="PTHR42964">
    <property type="entry name" value="ENOYL-COA HYDRATASE"/>
    <property type="match status" value="1"/>
</dbReference>
<gene>
    <name evidence="2" type="ORF">FHS29_000348</name>
</gene>
<name>A0A841CC77_9PSEU</name>